<feature type="non-terminal residue" evidence="2">
    <location>
        <position position="1"/>
    </location>
</feature>
<sequence length="342" mass="37103">QGGSIRIEGTMYNSSGTTTEYKISPKFKDCVFKNNGGLVVEKGGAIAIYRGDPVFESCVFDTNLVFEKGGAVFVSEHSAPQFRNSTFTGNQASYTTVEYNNGQPIWRNIGGGAIYMHNAQGIKIVNCTFSYNKAQTATSNANGGAIEVSNNWFPSDDRQLIIDRSTFSYNSAASTNSSVFGGAISASSPITIQNSLFYENIIHATYHSEGGAIHIGIQTRTNQQTSQEENGESFLINNTIVQNRVIAAANNEAGVPQGNPAGAAGGVGLSSGQNTFGTWFNNIFWANQAQGWQDIYWDSNFKLIFGNNVVEDIYGSQELTEAVTYSKYPNFTDTTKHLYSLS</sequence>
<dbReference type="InterPro" id="IPR011050">
    <property type="entry name" value="Pectin_lyase_fold/virulence"/>
</dbReference>
<feature type="non-terminal residue" evidence="2">
    <location>
        <position position="342"/>
    </location>
</feature>
<dbReference type="Gene3D" id="2.160.20.10">
    <property type="entry name" value="Single-stranded right-handed beta-helix, Pectin lyase-like"/>
    <property type="match status" value="1"/>
</dbReference>
<dbReference type="InterPro" id="IPR039448">
    <property type="entry name" value="Beta_helix"/>
</dbReference>
<reference evidence="2" key="1">
    <citation type="submission" date="2018-05" db="EMBL/GenBank/DDBJ databases">
        <authorList>
            <person name="Lanie J.A."/>
            <person name="Ng W.-L."/>
            <person name="Kazmierczak K.M."/>
            <person name="Andrzejewski T.M."/>
            <person name="Davidsen T.M."/>
            <person name="Wayne K.J."/>
            <person name="Tettelin H."/>
            <person name="Glass J.I."/>
            <person name="Rusch D."/>
            <person name="Podicherti R."/>
            <person name="Tsui H.-C.T."/>
            <person name="Winkler M.E."/>
        </authorList>
    </citation>
    <scope>NUCLEOTIDE SEQUENCE</scope>
</reference>
<dbReference type="GO" id="GO:0005576">
    <property type="term" value="C:extracellular region"/>
    <property type="evidence" value="ECO:0007669"/>
    <property type="project" value="UniProtKB-SubCell"/>
</dbReference>
<protein>
    <recommendedName>
        <fullName evidence="1">Right handed beta helix domain-containing protein</fullName>
    </recommendedName>
</protein>
<gene>
    <name evidence="2" type="ORF">METZ01_LOCUS327477</name>
</gene>
<name>A0A382PML0_9ZZZZ</name>
<proteinExistence type="predicted"/>
<dbReference type="EMBL" id="UINC01108489">
    <property type="protein sequence ID" value="SVC74623.1"/>
    <property type="molecule type" value="Genomic_DNA"/>
</dbReference>
<dbReference type="InterPro" id="IPR012334">
    <property type="entry name" value="Pectin_lyas_fold"/>
</dbReference>
<accession>A0A382PML0</accession>
<feature type="domain" description="Right handed beta helix" evidence="1">
    <location>
        <begin position="25"/>
        <end position="200"/>
    </location>
</feature>
<dbReference type="SUPFAM" id="SSF51126">
    <property type="entry name" value="Pectin lyase-like"/>
    <property type="match status" value="1"/>
</dbReference>
<dbReference type="Pfam" id="PF13229">
    <property type="entry name" value="Beta_helix"/>
    <property type="match status" value="1"/>
</dbReference>
<organism evidence="2">
    <name type="scientific">marine metagenome</name>
    <dbReference type="NCBI Taxonomy" id="408172"/>
    <lineage>
        <taxon>unclassified sequences</taxon>
        <taxon>metagenomes</taxon>
        <taxon>ecological metagenomes</taxon>
    </lineage>
</organism>
<dbReference type="AlphaFoldDB" id="A0A382PML0"/>
<dbReference type="GO" id="GO:0009279">
    <property type="term" value="C:cell outer membrane"/>
    <property type="evidence" value="ECO:0007669"/>
    <property type="project" value="UniProtKB-SubCell"/>
</dbReference>
<evidence type="ECO:0000313" key="2">
    <source>
        <dbReference type="EMBL" id="SVC74623.1"/>
    </source>
</evidence>
<evidence type="ECO:0000259" key="1">
    <source>
        <dbReference type="Pfam" id="PF13229"/>
    </source>
</evidence>